<comment type="caution">
    <text evidence="2">The sequence shown here is derived from an EMBL/GenBank/DDBJ whole genome shotgun (WGS) entry which is preliminary data.</text>
</comment>
<dbReference type="Proteomes" id="UP000477070">
    <property type="component" value="Unassembled WGS sequence"/>
</dbReference>
<dbReference type="Pfam" id="PF21983">
    <property type="entry name" value="NikA-like"/>
    <property type="match status" value="1"/>
</dbReference>
<name>A0A099B616_9HELI</name>
<organism evidence="2 3">
    <name type="scientific">Helicobacter saguini</name>
    <dbReference type="NCBI Taxonomy" id="1548018"/>
    <lineage>
        <taxon>Bacteria</taxon>
        <taxon>Pseudomonadati</taxon>
        <taxon>Campylobacterota</taxon>
        <taxon>Epsilonproteobacteria</taxon>
        <taxon>Campylobacterales</taxon>
        <taxon>Helicobacteraceae</taxon>
        <taxon>Helicobacter</taxon>
    </lineage>
</organism>
<keyword evidence="3" id="KW-1185">Reference proteome</keyword>
<dbReference type="InterPro" id="IPR053842">
    <property type="entry name" value="NikA-like"/>
</dbReference>
<sequence>MGILDKKMDKNKSAVFKDVVANKDFVNNIESKIDSKSKRGRKQSSNKRNKTYTFYCTKEELEMLEKLANDKHLTMAEYFRVKLFN</sequence>
<dbReference type="AlphaFoldDB" id="A0A099B616"/>
<reference evidence="2" key="3">
    <citation type="submission" date="2018-04" db="EMBL/GenBank/DDBJ databases">
        <authorList>
            <person name="Sheh A."/>
            <person name="Shen Z."/>
            <person name="Mannion A.J."/>
            <person name="Fox J.G."/>
        </authorList>
    </citation>
    <scope>NUCLEOTIDE SEQUENCE</scope>
    <source>
        <strain evidence="2">MIT 97-6194</strain>
    </source>
</reference>
<reference evidence="1 4" key="4">
    <citation type="submission" date="2019-12" db="EMBL/GenBank/DDBJ databases">
        <title>Multi-Generational Helicobacter saguini Isolates.</title>
        <authorList>
            <person name="Mannion A."/>
            <person name="Shen Z."/>
            <person name="Fox J.G."/>
        </authorList>
    </citation>
    <scope>NUCLEOTIDE SEQUENCE [LARGE SCALE GENOMIC DNA]</scope>
    <source>
        <strain evidence="1">16-048</strain>
        <strain evidence="4">16-048 (F4)</strain>
    </source>
</reference>
<dbReference type="EMBL" id="QBIU01000001">
    <property type="protein sequence ID" value="MWV68667.1"/>
    <property type="molecule type" value="Genomic_DNA"/>
</dbReference>
<evidence type="ECO:0000313" key="4">
    <source>
        <dbReference type="Proteomes" id="UP000477070"/>
    </source>
</evidence>
<dbReference type="RefSeq" id="WP_034570045.1">
    <property type="nucleotide sequence ID" value="NZ_JRMP02000001.1"/>
</dbReference>
<protein>
    <submittedName>
        <fullName evidence="2">Uncharacterized protein</fullName>
    </submittedName>
</protein>
<dbReference type="OrthoDB" id="9950745at2"/>
<accession>A0A099B616</accession>
<reference evidence="2 3" key="2">
    <citation type="journal article" date="2016" name="Infect. Immun.">
        <title>Helicobacter saguini, a Novel Helicobacter Isolated from Cotton-Top Tamarins with Ulcerative Colitis, Has Proinflammatory Properties and Induces Typhlocolitis and Dysplasia in Gnotobiotic IL-10-/- Mice.</title>
        <authorList>
            <person name="Shen Z."/>
            <person name="Mannion A."/>
            <person name="Whary M.T."/>
            <person name="Muthupalani S."/>
            <person name="Sheh A."/>
            <person name="Feng Y."/>
            <person name="Gong G."/>
            <person name="Vandamme P."/>
            <person name="Holcombe H.R."/>
            <person name="Paster B.J."/>
            <person name="Fox J.G."/>
        </authorList>
    </citation>
    <scope>NUCLEOTIDE SEQUENCE [LARGE SCALE GENOMIC DNA]</scope>
    <source>
        <strain evidence="2 3">MIT 97-6194</strain>
    </source>
</reference>
<dbReference type="EMBL" id="JRMP02000001">
    <property type="protein sequence ID" value="TLD95810.1"/>
    <property type="molecule type" value="Genomic_DNA"/>
</dbReference>
<proteinExistence type="predicted"/>
<reference evidence="2 3" key="1">
    <citation type="journal article" date="2014" name="Genome Announc.">
        <title>Draft genome sequences of eight enterohepatic helicobacter species isolated from both laboratory and wild rodents.</title>
        <authorList>
            <person name="Sheh A."/>
            <person name="Shen Z."/>
            <person name="Fox J.G."/>
        </authorList>
    </citation>
    <scope>NUCLEOTIDE SEQUENCE [LARGE SCALE GENOMIC DNA]</scope>
    <source>
        <strain evidence="2 3">MIT 97-6194</strain>
    </source>
</reference>
<evidence type="ECO:0000313" key="1">
    <source>
        <dbReference type="EMBL" id="MWV68667.1"/>
    </source>
</evidence>
<evidence type="ECO:0000313" key="3">
    <source>
        <dbReference type="Proteomes" id="UP000029714"/>
    </source>
</evidence>
<evidence type="ECO:0000313" key="2">
    <source>
        <dbReference type="EMBL" id="TLD95810.1"/>
    </source>
</evidence>
<dbReference type="Proteomes" id="UP000029714">
    <property type="component" value="Unassembled WGS sequence"/>
</dbReference>
<gene>
    <name evidence="1" type="ORF">DCO61_01115</name>
    <name evidence="2" type="ORF">LS64_000095</name>
</gene>